<sequence>MPERKGLDDYFMHRYPPDYQLFEPFLKTPSPISSSSRIVPKNPDEIDELRKKTIAQNFKTAVWAKREQSEKSESQGPDADQSNKVAASKLSDLRGEAPEERKMKDLLEENMALKRKIAELLRENEELANQLRILNERLEERLEERVKGILEEVARREQTVLEDAQHWVQKNLTVNIRENAVREKDALQEAKSTTLLQREDKVREREEKVLRREEQVLEQEEKMAQLQKQLNGKASKLAKTERLVERFFKEMKLSLPKEEDLEPEL</sequence>
<evidence type="ECO:0000256" key="2">
    <source>
        <dbReference type="SAM" id="MobiDB-lite"/>
    </source>
</evidence>
<feature type="compositionally biased region" description="Basic and acidic residues" evidence="2">
    <location>
        <begin position="64"/>
        <end position="73"/>
    </location>
</feature>
<evidence type="ECO:0000256" key="1">
    <source>
        <dbReference type="SAM" id="Coils"/>
    </source>
</evidence>
<accession>A0A4Z1EZK5</accession>
<protein>
    <submittedName>
        <fullName evidence="3">Uncharacterized protein</fullName>
    </submittedName>
</protein>
<dbReference type="EMBL" id="PQXH01000025">
    <property type="protein sequence ID" value="TGO16688.1"/>
    <property type="molecule type" value="Genomic_DNA"/>
</dbReference>
<keyword evidence="4" id="KW-1185">Reference proteome</keyword>
<feature type="compositionally biased region" description="Basic and acidic residues" evidence="2">
    <location>
        <begin position="91"/>
        <end position="100"/>
    </location>
</feature>
<dbReference type="Proteomes" id="UP000297777">
    <property type="component" value="Unassembled WGS sequence"/>
</dbReference>
<evidence type="ECO:0000313" key="3">
    <source>
        <dbReference type="EMBL" id="TGO16688.1"/>
    </source>
</evidence>
<dbReference type="OrthoDB" id="3554113at2759"/>
<feature type="coiled-coil region" evidence="1">
    <location>
        <begin position="203"/>
        <end position="243"/>
    </location>
</feature>
<comment type="caution">
    <text evidence="3">The sequence shown here is derived from an EMBL/GenBank/DDBJ whole genome shotgun (WGS) entry which is preliminary data.</text>
</comment>
<dbReference type="AlphaFoldDB" id="A0A4Z1EZK5"/>
<feature type="coiled-coil region" evidence="1">
    <location>
        <begin position="103"/>
        <end position="159"/>
    </location>
</feature>
<keyword evidence="1" id="KW-0175">Coiled coil</keyword>
<gene>
    <name evidence="3" type="ORF">BTUL_0025g00430</name>
</gene>
<evidence type="ECO:0000313" key="4">
    <source>
        <dbReference type="Proteomes" id="UP000297777"/>
    </source>
</evidence>
<proteinExistence type="predicted"/>
<organism evidence="3 4">
    <name type="scientific">Botrytis tulipae</name>
    <dbReference type="NCBI Taxonomy" id="87230"/>
    <lineage>
        <taxon>Eukaryota</taxon>
        <taxon>Fungi</taxon>
        <taxon>Dikarya</taxon>
        <taxon>Ascomycota</taxon>
        <taxon>Pezizomycotina</taxon>
        <taxon>Leotiomycetes</taxon>
        <taxon>Helotiales</taxon>
        <taxon>Sclerotiniaceae</taxon>
        <taxon>Botrytis</taxon>
    </lineage>
</organism>
<reference evidence="3 4" key="1">
    <citation type="submission" date="2017-12" db="EMBL/GenBank/DDBJ databases">
        <title>Comparative genomics of Botrytis spp.</title>
        <authorList>
            <person name="Valero-Jimenez C.A."/>
            <person name="Tapia P."/>
            <person name="Veloso J."/>
            <person name="Silva-Moreno E."/>
            <person name="Staats M."/>
            <person name="Valdes J.H."/>
            <person name="Van Kan J.A.L."/>
        </authorList>
    </citation>
    <scope>NUCLEOTIDE SEQUENCE [LARGE SCALE GENOMIC DNA]</scope>
    <source>
        <strain evidence="3 4">Bt9001</strain>
    </source>
</reference>
<name>A0A4Z1EZK5_9HELO</name>
<feature type="region of interest" description="Disordered" evidence="2">
    <location>
        <begin position="62"/>
        <end position="100"/>
    </location>
</feature>